<dbReference type="EMBL" id="NJGU01000006">
    <property type="protein sequence ID" value="OWY28755.1"/>
    <property type="molecule type" value="Genomic_DNA"/>
</dbReference>
<dbReference type="PANTHER" id="PTHR10859">
    <property type="entry name" value="GLYCOSYL TRANSFERASE"/>
    <property type="match status" value="1"/>
</dbReference>
<feature type="domain" description="Glycosyltransferase 2-like" evidence="1">
    <location>
        <begin position="20"/>
        <end position="144"/>
    </location>
</feature>
<proteinExistence type="predicted"/>
<dbReference type="InterPro" id="IPR029044">
    <property type="entry name" value="Nucleotide-diphossugar_trans"/>
</dbReference>
<dbReference type="AlphaFoldDB" id="A0A246WQU4"/>
<sequence>MNAVVSRSNVAHDAAYAAVVVIPVYNHEHAIGAVAEAVLAHGLPCVLVDDGCSAACAQALREIAAARPQRVTLLVHARNQGKGGAVMTGLRHAAAAGYTHALQIDADGQHEAADIPRFIAASQAAPQTVINGQPVYDESVPKGRLYARYLTHVWVWINTLSLEIRDSMCGFRIYPLAPTLRLMDSAHIGRRMDFDTEILVRLHWRGLRVRNMATRVRYPADGVSHFKVWLDNVLISRMHARLFFGMLLRSPLLLSRRLGRLLRPSAGGA</sequence>
<organism evidence="2 3">
    <name type="scientific">Herbaspirillum robiniae</name>
    <dbReference type="NCBI Taxonomy" id="2014887"/>
    <lineage>
        <taxon>Bacteria</taxon>
        <taxon>Pseudomonadati</taxon>
        <taxon>Pseudomonadota</taxon>
        <taxon>Betaproteobacteria</taxon>
        <taxon>Burkholderiales</taxon>
        <taxon>Oxalobacteraceae</taxon>
        <taxon>Herbaspirillum</taxon>
    </lineage>
</organism>
<dbReference type="PANTHER" id="PTHR10859:SF91">
    <property type="entry name" value="DOLICHYL-PHOSPHATE BETA-GLUCOSYLTRANSFERASE"/>
    <property type="match status" value="1"/>
</dbReference>
<dbReference type="RefSeq" id="WP_088751251.1">
    <property type="nucleotide sequence ID" value="NZ_NJGU01000006.1"/>
</dbReference>
<evidence type="ECO:0000313" key="3">
    <source>
        <dbReference type="Proteomes" id="UP000197596"/>
    </source>
</evidence>
<dbReference type="CDD" id="cd04179">
    <property type="entry name" value="DPM_DPG-synthase_like"/>
    <property type="match status" value="1"/>
</dbReference>
<dbReference type="SUPFAM" id="SSF53448">
    <property type="entry name" value="Nucleotide-diphospho-sugar transferases"/>
    <property type="match status" value="1"/>
</dbReference>
<evidence type="ECO:0000259" key="1">
    <source>
        <dbReference type="Pfam" id="PF00535"/>
    </source>
</evidence>
<comment type="caution">
    <text evidence="2">The sequence shown here is derived from an EMBL/GenBank/DDBJ whole genome shotgun (WGS) entry which is preliminary data.</text>
</comment>
<dbReference type="Gene3D" id="3.90.550.10">
    <property type="entry name" value="Spore Coat Polysaccharide Biosynthesis Protein SpsA, Chain A"/>
    <property type="match status" value="1"/>
</dbReference>
<protein>
    <submittedName>
        <fullName evidence="2">Glycosyl transferase</fullName>
    </submittedName>
</protein>
<dbReference type="Proteomes" id="UP000197596">
    <property type="component" value="Unassembled WGS sequence"/>
</dbReference>
<evidence type="ECO:0000313" key="2">
    <source>
        <dbReference type="EMBL" id="OWY28755.1"/>
    </source>
</evidence>
<dbReference type="GO" id="GO:0006487">
    <property type="term" value="P:protein N-linked glycosylation"/>
    <property type="evidence" value="ECO:0007669"/>
    <property type="project" value="TreeGrafter"/>
</dbReference>
<reference evidence="2 3" key="1">
    <citation type="submission" date="2017-06" db="EMBL/GenBank/DDBJ databases">
        <title>Herbaspirillum phytohormonus sp. nov., isolated from the root nodule of Robinia pseudoacacia in lead-zinc mine.</title>
        <authorList>
            <person name="Fan M."/>
            <person name="Lin Y."/>
        </authorList>
    </citation>
    <scope>NUCLEOTIDE SEQUENCE [LARGE SCALE GENOMIC DNA]</scope>
    <source>
        <strain evidence="2 3">HZ10</strain>
    </source>
</reference>
<dbReference type="Pfam" id="PF00535">
    <property type="entry name" value="Glycos_transf_2"/>
    <property type="match status" value="1"/>
</dbReference>
<gene>
    <name evidence="2" type="ORF">CEJ42_12295</name>
</gene>
<dbReference type="InterPro" id="IPR001173">
    <property type="entry name" value="Glyco_trans_2-like"/>
</dbReference>
<accession>A0A246WQU4</accession>
<keyword evidence="2" id="KW-0808">Transferase</keyword>
<name>A0A246WQU4_9BURK</name>
<dbReference type="GO" id="GO:0016740">
    <property type="term" value="F:transferase activity"/>
    <property type="evidence" value="ECO:0007669"/>
    <property type="project" value="UniProtKB-KW"/>
</dbReference>